<keyword evidence="1" id="KW-1133">Transmembrane helix</keyword>
<dbReference type="RefSeq" id="WP_123225297.1">
    <property type="nucleotide sequence ID" value="NZ_RJSF01000049.1"/>
</dbReference>
<protein>
    <submittedName>
        <fullName evidence="2">Uncharacterized protein</fullName>
    </submittedName>
</protein>
<proteinExistence type="predicted"/>
<name>A0A3N0GGA2_9ACTN</name>
<keyword evidence="1" id="KW-0812">Transmembrane</keyword>
<reference evidence="2 3" key="1">
    <citation type="submission" date="2018-11" db="EMBL/GenBank/DDBJ databases">
        <authorList>
            <person name="Li F."/>
        </authorList>
    </citation>
    <scope>NUCLEOTIDE SEQUENCE [LARGE SCALE GENOMIC DNA]</scope>
    <source>
        <strain evidence="2 3">Gsoil 818</strain>
    </source>
</reference>
<evidence type="ECO:0000256" key="1">
    <source>
        <dbReference type="SAM" id="Phobius"/>
    </source>
</evidence>
<accession>A0A3N0GGA2</accession>
<dbReference type="Proteomes" id="UP000279994">
    <property type="component" value="Unassembled WGS sequence"/>
</dbReference>
<organism evidence="2 3">
    <name type="scientific">Nocardioides pocheonensis</name>
    <dbReference type="NCBI Taxonomy" id="661485"/>
    <lineage>
        <taxon>Bacteria</taxon>
        <taxon>Bacillati</taxon>
        <taxon>Actinomycetota</taxon>
        <taxon>Actinomycetes</taxon>
        <taxon>Propionibacteriales</taxon>
        <taxon>Nocardioidaceae</taxon>
        <taxon>Nocardioides</taxon>
    </lineage>
</organism>
<keyword evidence="3" id="KW-1185">Reference proteome</keyword>
<feature type="transmembrane region" description="Helical" evidence="1">
    <location>
        <begin position="37"/>
        <end position="58"/>
    </location>
</feature>
<evidence type="ECO:0000313" key="3">
    <source>
        <dbReference type="Proteomes" id="UP000279994"/>
    </source>
</evidence>
<evidence type="ECO:0000313" key="2">
    <source>
        <dbReference type="EMBL" id="RNM11060.1"/>
    </source>
</evidence>
<gene>
    <name evidence="2" type="ORF">EFL26_23150</name>
</gene>
<dbReference type="AlphaFoldDB" id="A0A3N0GGA2"/>
<comment type="caution">
    <text evidence="2">The sequence shown here is derived from an EMBL/GenBank/DDBJ whole genome shotgun (WGS) entry which is preliminary data.</text>
</comment>
<keyword evidence="1" id="KW-0472">Membrane</keyword>
<sequence length="62" mass="6329">MRSSLLTPLGLVLVLVGLVWTAQGIGWLGGSPMTGKTLWAVLGPLLALAGAALAYAGVRRRG</sequence>
<dbReference type="EMBL" id="RJSF01000049">
    <property type="protein sequence ID" value="RNM11060.1"/>
    <property type="molecule type" value="Genomic_DNA"/>
</dbReference>